<sequence>MKKYIHLLTVGVLLASSIPMTANGEEVHVEDNNTISDISSETNGIEVELIEQETTDTELLDSESENAQTEIVDQENEQEDAKVEETKTSGTEQETVNEAAAVTNEVKATPQAYAISPELGIPIPDYDGKLVDKENTITDIENSKVTSDYAFMPQITDKTQVVVEGNHVTADGKYIFYLKENSKGKVTVTYKNVGTYDGKVIDLKISFDDWTFMQVFNNAGWNPRLTIGPQSTGIFMYGLSDLKANYYFLDHLTGLQAQVSGFFNFTDIDNNQYLDIYNNANIKNFYASKDNVLYYKNNDGYISVGDYIGQDADDELKDNKYWLTYTYNKTSNFTITFHELREAIRGYGALFEYTYEAPVVIEPQAETKTKKLTANNTSIKPVYQSLNTAKVEQKNAGETVTNPLSANRLPETGEQNSSHLFTFGLLLLSSLLFFKRKDRL</sequence>
<accession>A0A1E5HE68</accession>
<comment type="caution">
    <text evidence="8">The sequence shown here is derived from an EMBL/GenBank/DDBJ whole genome shotgun (WGS) entry which is preliminary data.</text>
</comment>
<dbReference type="PROSITE" id="PS50847">
    <property type="entry name" value="GRAM_POS_ANCHORING"/>
    <property type="match status" value="1"/>
</dbReference>
<keyword evidence="2" id="KW-0964">Secreted</keyword>
<evidence type="ECO:0000313" key="8">
    <source>
        <dbReference type="EMBL" id="OEG23238.1"/>
    </source>
</evidence>
<keyword evidence="4" id="KW-0572">Peptidoglycan-anchor</keyword>
<evidence type="ECO:0000256" key="6">
    <source>
        <dbReference type="SAM" id="SignalP"/>
    </source>
</evidence>
<evidence type="ECO:0000256" key="4">
    <source>
        <dbReference type="ARBA" id="ARBA00023088"/>
    </source>
</evidence>
<keyword evidence="9" id="KW-1185">Reference proteome</keyword>
<reference evidence="9" key="1">
    <citation type="submission" date="2016-09" db="EMBL/GenBank/DDBJ databases">
        <authorList>
            <person name="Gulvik C.A."/>
        </authorList>
    </citation>
    <scope>NUCLEOTIDE SEQUENCE [LARGE SCALE GENOMIC DNA]</scope>
    <source>
        <strain evidence="9">LMG 26676</strain>
    </source>
</reference>
<evidence type="ECO:0000256" key="2">
    <source>
        <dbReference type="ARBA" id="ARBA00022525"/>
    </source>
</evidence>
<keyword evidence="1" id="KW-0134">Cell wall</keyword>
<feature type="domain" description="Gram-positive cocci surface proteins LPxTG" evidence="7">
    <location>
        <begin position="409"/>
        <end position="440"/>
    </location>
</feature>
<evidence type="ECO:0000256" key="3">
    <source>
        <dbReference type="ARBA" id="ARBA00022729"/>
    </source>
</evidence>
<dbReference type="AlphaFoldDB" id="A0A1E5HE68"/>
<dbReference type="NCBIfam" id="TIGR01167">
    <property type="entry name" value="LPXTG_anchor"/>
    <property type="match status" value="1"/>
</dbReference>
<dbReference type="Pfam" id="PF00746">
    <property type="entry name" value="Gram_pos_anchor"/>
    <property type="match status" value="1"/>
</dbReference>
<dbReference type="OrthoDB" id="2324663at2"/>
<evidence type="ECO:0000313" key="9">
    <source>
        <dbReference type="Proteomes" id="UP000094469"/>
    </source>
</evidence>
<name>A0A1E5HE68_9ENTE</name>
<dbReference type="Proteomes" id="UP000094469">
    <property type="component" value="Unassembled WGS sequence"/>
</dbReference>
<dbReference type="EMBL" id="MIKC01000006">
    <property type="protein sequence ID" value="OEG23238.1"/>
    <property type="molecule type" value="Genomic_DNA"/>
</dbReference>
<dbReference type="STRING" id="1131292.BCR24_13065"/>
<evidence type="ECO:0000256" key="5">
    <source>
        <dbReference type="SAM" id="MobiDB-lite"/>
    </source>
</evidence>
<proteinExistence type="predicted"/>
<dbReference type="RefSeq" id="WP_069639425.1">
    <property type="nucleotide sequence ID" value="NZ_JAFBEZ010000014.1"/>
</dbReference>
<organism evidence="8 9">
    <name type="scientific">Enterococcus ureilyticus</name>
    <dbReference type="NCBI Taxonomy" id="1131292"/>
    <lineage>
        <taxon>Bacteria</taxon>
        <taxon>Bacillati</taxon>
        <taxon>Bacillota</taxon>
        <taxon>Bacilli</taxon>
        <taxon>Lactobacillales</taxon>
        <taxon>Enterococcaceae</taxon>
        <taxon>Enterococcus</taxon>
    </lineage>
</organism>
<evidence type="ECO:0000259" key="7">
    <source>
        <dbReference type="PROSITE" id="PS50847"/>
    </source>
</evidence>
<evidence type="ECO:0000256" key="1">
    <source>
        <dbReference type="ARBA" id="ARBA00022512"/>
    </source>
</evidence>
<feature type="region of interest" description="Disordered" evidence="5">
    <location>
        <begin position="56"/>
        <end position="96"/>
    </location>
</feature>
<feature type="signal peptide" evidence="6">
    <location>
        <begin position="1"/>
        <end position="22"/>
    </location>
</feature>
<dbReference type="InterPro" id="IPR019931">
    <property type="entry name" value="LPXTG_anchor"/>
</dbReference>
<gene>
    <name evidence="8" type="ORF">BCR24_13065</name>
</gene>
<protein>
    <recommendedName>
        <fullName evidence="7">Gram-positive cocci surface proteins LPxTG domain-containing protein</fullName>
    </recommendedName>
</protein>
<feature type="chain" id="PRO_5039728140" description="Gram-positive cocci surface proteins LPxTG domain-containing protein" evidence="6">
    <location>
        <begin position="23"/>
        <end position="440"/>
    </location>
</feature>
<keyword evidence="3 6" id="KW-0732">Signal</keyword>